<proteinExistence type="predicted"/>
<accession>A0A7D4UDF2</accession>
<keyword evidence="4" id="KW-0812">Transmembrane</keyword>
<evidence type="ECO:0000313" key="6">
    <source>
        <dbReference type="EMBL" id="QKJ30479.1"/>
    </source>
</evidence>
<dbReference type="FunFam" id="1.10.10.10:FF:000153">
    <property type="entry name" value="LuxR family transcriptional regulator"/>
    <property type="match status" value="1"/>
</dbReference>
<name>A0A7D4UDF2_9SPHI</name>
<dbReference type="EMBL" id="CP054139">
    <property type="protein sequence ID" value="QKJ30479.1"/>
    <property type="molecule type" value="Genomic_DNA"/>
</dbReference>
<dbReference type="PROSITE" id="PS00622">
    <property type="entry name" value="HTH_LUXR_1"/>
    <property type="match status" value="1"/>
</dbReference>
<dbReference type="PRINTS" id="PR00038">
    <property type="entry name" value="HTHLUXR"/>
</dbReference>
<evidence type="ECO:0000256" key="3">
    <source>
        <dbReference type="ARBA" id="ARBA00023163"/>
    </source>
</evidence>
<dbReference type="CDD" id="cd06170">
    <property type="entry name" value="LuxR_C_like"/>
    <property type="match status" value="1"/>
</dbReference>
<dbReference type="SMART" id="SM00421">
    <property type="entry name" value="HTH_LUXR"/>
    <property type="match status" value="1"/>
</dbReference>
<dbReference type="AlphaFoldDB" id="A0A7D4UDF2"/>
<feature type="transmembrane region" description="Helical" evidence="4">
    <location>
        <begin position="34"/>
        <end position="51"/>
    </location>
</feature>
<keyword evidence="3" id="KW-0804">Transcription</keyword>
<evidence type="ECO:0000256" key="1">
    <source>
        <dbReference type="ARBA" id="ARBA00023015"/>
    </source>
</evidence>
<reference evidence="6 7" key="1">
    <citation type="submission" date="2020-05" db="EMBL/GenBank/DDBJ databases">
        <title>Mucilaginibacter mali sp. nov.</title>
        <authorList>
            <person name="Kim H.S."/>
            <person name="Lee K.C."/>
            <person name="Suh M.K."/>
            <person name="Kim J.-S."/>
            <person name="Han K.-I."/>
            <person name="Eom M.K."/>
            <person name="Shin Y.K."/>
            <person name="Lee J.-S."/>
        </authorList>
    </citation>
    <scope>NUCLEOTIDE SEQUENCE [LARGE SCALE GENOMIC DNA]</scope>
    <source>
        <strain evidence="6 7">G2-14</strain>
    </source>
</reference>
<keyword evidence="1" id="KW-0805">Transcription regulation</keyword>
<dbReference type="InterPro" id="IPR036388">
    <property type="entry name" value="WH-like_DNA-bd_sf"/>
</dbReference>
<dbReference type="InterPro" id="IPR000792">
    <property type="entry name" value="Tscrpt_reg_LuxR_C"/>
</dbReference>
<dbReference type="GO" id="GO:0003677">
    <property type="term" value="F:DNA binding"/>
    <property type="evidence" value="ECO:0007669"/>
    <property type="project" value="UniProtKB-KW"/>
</dbReference>
<dbReference type="InterPro" id="IPR016032">
    <property type="entry name" value="Sig_transdc_resp-reg_C-effctor"/>
</dbReference>
<dbReference type="Proteomes" id="UP000505355">
    <property type="component" value="Chromosome"/>
</dbReference>
<keyword evidence="4" id="KW-1133">Transmembrane helix</keyword>
<dbReference type="PANTHER" id="PTHR44688">
    <property type="entry name" value="DNA-BINDING TRANSCRIPTIONAL ACTIVATOR DEVR_DOSR"/>
    <property type="match status" value="1"/>
</dbReference>
<dbReference type="RefSeq" id="WP_173415154.1">
    <property type="nucleotide sequence ID" value="NZ_CP054139.1"/>
</dbReference>
<dbReference type="SUPFAM" id="SSF46894">
    <property type="entry name" value="C-terminal effector domain of the bipartite response regulators"/>
    <property type="match status" value="1"/>
</dbReference>
<evidence type="ECO:0000313" key="7">
    <source>
        <dbReference type="Proteomes" id="UP000505355"/>
    </source>
</evidence>
<dbReference type="Pfam" id="PF00196">
    <property type="entry name" value="GerE"/>
    <property type="match status" value="1"/>
</dbReference>
<organism evidence="6 7">
    <name type="scientific">Mucilaginibacter mali</name>
    <dbReference type="NCBI Taxonomy" id="2740462"/>
    <lineage>
        <taxon>Bacteria</taxon>
        <taxon>Pseudomonadati</taxon>
        <taxon>Bacteroidota</taxon>
        <taxon>Sphingobacteriia</taxon>
        <taxon>Sphingobacteriales</taxon>
        <taxon>Sphingobacteriaceae</taxon>
        <taxon>Mucilaginibacter</taxon>
    </lineage>
</organism>
<evidence type="ECO:0000256" key="4">
    <source>
        <dbReference type="SAM" id="Phobius"/>
    </source>
</evidence>
<evidence type="ECO:0000259" key="5">
    <source>
        <dbReference type="PROSITE" id="PS50043"/>
    </source>
</evidence>
<keyword evidence="7" id="KW-1185">Reference proteome</keyword>
<evidence type="ECO:0000256" key="2">
    <source>
        <dbReference type="ARBA" id="ARBA00023125"/>
    </source>
</evidence>
<keyword evidence="2" id="KW-0238">DNA-binding</keyword>
<gene>
    <name evidence="6" type="ORF">HQ865_12155</name>
</gene>
<protein>
    <submittedName>
        <fullName evidence="6">Response regulator transcription factor</fullName>
    </submittedName>
</protein>
<dbReference type="Gene3D" id="1.10.10.10">
    <property type="entry name" value="Winged helix-like DNA-binding domain superfamily/Winged helix DNA-binding domain"/>
    <property type="match status" value="1"/>
</dbReference>
<keyword evidence="4" id="KW-0472">Membrane</keyword>
<dbReference type="KEGG" id="mmab:HQ865_12155"/>
<dbReference type="GO" id="GO:0006355">
    <property type="term" value="P:regulation of DNA-templated transcription"/>
    <property type="evidence" value="ECO:0007669"/>
    <property type="project" value="InterPro"/>
</dbReference>
<dbReference type="PROSITE" id="PS50043">
    <property type="entry name" value="HTH_LUXR_2"/>
    <property type="match status" value="1"/>
</dbReference>
<feature type="domain" description="HTH luxR-type" evidence="5">
    <location>
        <begin position="71"/>
        <end position="137"/>
    </location>
</feature>
<dbReference type="PANTHER" id="PTHR44688:SF16">
    <property type="entry name" value="DNA-BINDING TRANSCRIPTIONAL ACTIVATOR DEVR_DOSR"/>
    <property type="match status" value="1"/>
</dbReference>
<sequence>MKQVIITFGLLITASLVLFRVASLYNLQGGNNMNWIAAFSILFLVIGIILSKKMFHKTVVITQEKPAVINDDKLQETGLSKRETEILLLVHDGLSNQQIADKLFISENTVKKHISNIFLKLNVERRTEAIKRAKELSVIA</sequence>